<dbReference type="PANTHER" id="PTHR42877:SF4">
    <property type="entry name" value="FAD_NAD(P)-BINDING DOMAIN-CONTAINING PROTEIN-RELATED"/>
    <property type="match status" value="1"/>
</dbReference>
<dbReference type="SUPFAM" id="SSF51905">
    <property type="entry name" value="FAD/NAD(P)-binding domain"/>
    <property type="match status" value="1"/>
</dbReference>
<dbReference type="Gene3D" id="3.50.50.60">
    <property type="entry name" value="FAD/NAD(P)-binding domain"/>
    <property type="match status" value="2"/>
</dbReference>
<keyword evidence="1" id="KW-0503">Monooxygenase</keyword>
<gene>
    <name evidence="1" type="ORF">Raf01_46770</name>
</gene>
<protein>
    <submittedName>
        <fullName evidence="1">Baeyer-Villiger monooxygenase</fullName>
    </submittedName>
</protein>
<dbReference type="EMBL" id="BONZ01000043">
    <property type="protein sequence ID" value="GIH16505.1"/>
    <property type="molecule type" value="Genomic_DNA"/>
</dbReference>
<dbReference type="AlphaFoldDB" id="A0A8J3QVD1"/>
<evidence type="ECO:0000313" key="2">
    <source>
        <dbReference type="Proteomes" id="UP000642748"/>
    </source>
</evidence>
<dbReference type="GO" id="GO:0004497">
    <property type="term" value="F:monooxygenase activity"/>
    <property type="evidence" value="ECO:0007669"/>
    <property type="project" value="UniProtKB-KW"/>
</dbReference>
<reference evidence="1" key="1">
    <citation type="submission" date="2021-01" db="EMBL/GenBank/DDBJ databases">
        <title>Whole genome shotgun sequence of Rugosimonospora africana NBRC 104875.</title>
        <authorList>
            <person name="Komaki H."/>
            <person name="Tamura T."/>
        </authorList>
    </citation>
    <scope>NUCLEOTIDE SEQUENCE</scope>
    <source>
        <strain evidence="1">NBRC 104875</strain>
    </source>
</reference>
<dbReference type="InterPro" id="IPR036188">
    <property type="entry name" value="FAD/NAD-bd_sf"/>
</dbReference>
<dbReference type="InterPro" id="IPR051209">
    <property type="entry name" value="FAD-bind_Monooxygenase_sf"/>
</dbReference>
<accession>A0A8J3QVD1</accession>
<proteinExistence type="predicted"/>
<dbReference type="Pfam" id="PF13738">
    <property type="entry name" value="Pyr_redox_3"/>
    <property type="match status" value="1"/>
</dbReference>
<name>A0A8J3QVD1_9ACTN</name>
<dbReference type="Proteomes" id="UP000642748">
    <property type="component" value="Unassembled WGS sequence"/>
</dbReference>
<dbReference type="RefSeq" id="WP_239133841.1">
    <property type="nucleotide sequence ID" value="NZ_BONZ01000043.1"/>
</dbReference>
<keyword evidence="1" id="KW-0560">Oxidoreductase</keyword>
<evidence type="ECO:0000313" key="1">
    <source>
        <dbReference type="EMBL" id="GIH16505.1"/>
    </source>
</evidence>
<keyword evidence="2" id="KW-1185">Reference proteome</keyword>
<dbReference type="PANTHER" id="PTHR42877">
    <property type="entry name" value="L-ORNITHINE N(5)-MONOOXYGENASE-RELATED"/>
    <property type="match status" value="1"/>
</dbReference>
<comment type="caution">
    <text evidence="1">The sequence shown here is derived from an EMBL/GenBank/DDBJ whole genome shotgun (WGS) entry which is preliminary data.</text>
</comment>
<sequence>MRVAIIGAGFGGLGAAIRLKHRGINDFVILERAGDVGGTWRDNTYPGCACDVPSHLYSYSFEPNPYWPQSYSGQSDIWAYLRGCVDRYGIEPHLRRHHEVREAAWDEQHGRWVVDTTGGTLTADVLVSAAGPLADPSVPDLPGLDSFAGTTFHSARWRHDHDLTGRRVAVIGTGASAIQFVPQIASGVDRLELFQRTPPWILPRANRRISALEHRLFRAAPPVQRLFRTGVYLTLESTAVGFLHPSVMRIAQRMAERNLRRTIADPALRARLTPTYRMGCKRILLSDTYLPTLNRDNVNVVTDPITEIRTDGVVTRTGDDSTALHGVDTIIFATGFHTSDTPIAERIRGRDGTSLAEVWQGSPRAYLGTTVAGFPNLFLLLGPNTGLGHSSVVFMMEGQLDYLMSALDYLRANGITAVEPTARAQEEFVTAVDRKMAGTVWGRGGCHSWYQDATGRNAAIWPGSTWRYRQRVRRFDPGAYRTVAAKVPA</sequence>
<organism evidence="1 2">
    <name type="scientific">Rugosimonospora africana</name>
    <dbReference type="NCBI Taxonomy" id="556532"/>
    <lineage>
        <taxon>Bacteria</taxon>
        <taxon>Bacillati</taxon>
        <taxon>Actinomycetota</taxon>
        <taxon>Actinomycetes</taxon>
        <taxon>Micromonosporales</taxon>
        <taxon>Micromonosporaceae</taxon>
        <taxon>Rugosimonospora</taxon>
    </lineage>
</organism>